<sequence length="105" mass="11641">MSVELLLQLLASLVCGLVLGTLFFGGLWLTIRNLQKVSHPALLFLASALTRTILTISGFWCIGVWLDESSRWQRLTVCLAGFILARMICTRIIRTDQPTFSGKSA</sequence>
<feature type="transmembrane region" description="Helical" evidence="1">
    <location>
        <begin position="6"/>
        <end position="29"/>
    </location>
</feature>
<organism evidence="2 3">
    <name type="scientific">Gimesia maris</name>
    <dbReference type="NCBI Taxonomy" id="122"/>
    <lineage>
        <taxon>Bacteria</taxon>
        <taxon>Pseudomonadati</taxon>
        <taxon>Planctomycetota</taxon>
        <taxon>Planctomycetia</taxon>
        <taxon>Planctomycetales</taxon>
        <taxon>Planctomycetaceae</taxon>
        <taxon>Gimesia</taxon>
    </lineage>
</organism>
<dbReference type="Pfam" id="PF12966">
    <property type="entry name" value="AtpR"/>
    <property type="match status" value="1"/>
</dbReference>
<keyword evidence="1" id="KW-1133">Transmembrane helix</keyword>
<keyword evidence="1" id="KW-0812">Transmembrane</keyword>
<evidence type="ECO:0000256" key="1">
    <source>
        <dbReference type="SAM" id="Phobius"/>
    </source>
</evidence>
<reference evidence="2 3" key="1">
    <citation type="journal article" date="2018" name="Nat. Biotechnol.">
        <title>A standardized bacterial taxonomy based on genome phylogeny substantially revises the tree of life.</title>
        <authorList>
            <person name="Parks D.H."/>
            <person name="Chuvochina M."/>
            <person name="Waite D.W."/>
            <person name="Rinke C."/>
            <person name="Skarshewski A."/>
            <person name="Chaumeil P.A."/>
            <person name="Hugenholtz P."/>
        </authorList>
    </citation>
    <scope>NUCLEOTIDE SEQUENCE [LARGE SCALE GENOMIC DNA]</scope>
    <source>
        <strain evidence="2">UBA9375</strain>
    </source>
</reference>
<name>A0A3D3RCG9_9PLAN</name>
<accession>A0A3D3RCG9</accession>
<protein>
    <submittedName>
        <fullName evidence="2">ATP synthase subunit I</fullName>
    </submittedName>
</protein>
<dbReference type="Proteomes" id="UP000263642">
    <property type="component" value="Unassembled WGS sequence"/>
</dbReference>
<comment type="caution">
    <text evidence="2">The sequence shown here is derived from an EMBL/GenBank/DDBJ whole genome shotgun (WGS) entry which is preliminary data.</text>
</comment>
<evidence type="ECO:0000313" key="3">
    <source>
        <dbReference type="Proteomes" id="UP000263642"/>
    </source>
</evidence>
<dbReference type="NCBIfam" id="TIGR03165">
    <property type="entry name" value="F1F0_chp_2"/>
    <property type="match status" value="1"/>
</dbReference>
<dbReference type="AlphaFoldDB" id="A0A3D3RCG9"/>
<dbReference type="InterPro" id="IPR017581">
    <property type="entry name" value="AtpR-like"/>
</dbReference>
<keyword evidence="1" id="KW-0472">Membrane</keyword>
<proteinExistence type="predicted"/>
<feature type="transmembrane region" description="Helical" evidence="1">
    <location>
        <begin position="41"/>
        <end position="66"/>
    </location>
</feature>
<dbReference type="EMBL" id="DQAY01000162">
    <property type="protein sequence ID" value="HCO26513.1"/>
    <property type="molecule type" value="Genomic_DNA"/>
</dbReference>
<evidence type="ECO:0000313" key="2">
    <source>
        <dbReference type="EMBL" id="HCO26513.1"/>
    </source>
</evidence>
<gene>
    <name evidence="2" type="ORF">DIT97_27170</name>
</gene>